<evidence type="ECO:0000313" key="4">
    <source>
        <dbReference type="Proteomes" id="UP000253273"/>
    </source>
</evidence>
<dbReference type="KEGG" id="haj:DU500_10560"/>
<dbReference type="GeneID" id="37283831"/>
<feature type="compositionally biased region" description="Basic and acidic residues" evidence="2">
    <location>
        <begin position="167"/>
        <end position="185"/>
    </location>
</feature>
<protein>
    <submittedName>
        <fullName evidence="3">Uncharacterized protein</fullName>
    </submittedName>
</protein>
<accession>A0A345E3R3</accession>
<feature type="compositionally biased region" description="Acidic residues" evidence="2">
    <location>
        <begin position="246"/>
        <end position="258"/>
    </location>
</feature>
<sequence length="447" mass="47571">MANDPGPDIPVTVSTGEVRVGKAFEADRFPVPAIAFEIESLADEPIRVRLVDDIPESFPMEGVGFHPDYEGDNWTAYRDNRVAYERTLEPGESVLTVYGIRIDDPGEADDFLGDPEIELIEHGDAAATGDVLGRETTQVVRDALSGDESGDDLSGLESEPLLDDEAPTPRERADDPTVVTGDRDGSVTAVDVEAADGEAVDADADEEETDADDADEEETDDTVPSAEAAEALDPRDDEATVREPTADADAEAADDDATADAPAAAAGSSIAAALAAEIRAGTVDDDDLTVLREAFEADAEGGVPTSVDVRIGRLQSQIEDLLAYRDALADFLDENGTAEEVVGEVNEALADLTERVEALDDAVVDADDERAALADDVATVTDRVDDVADRLETVAADLDDLSATAERIEERLDAVDDLESDVEDIEAELDDLRDFRDRLNSAFGTDE</sequence>
<gene>
    <name evidence="3" type="ORF">DU500_10560</name>
</gene>
<dbReference type="AlphaFoldDB" id="A0A345E3R3"/>
<evidence type="ECO:0000256" key="1">
    <source>
        <dbReference type="SAM" id="Coils"/>
    </source>
</evidence>
<keyword evidence="1" id="KW-0175">Coiled coil</keyword>
<proteinExistence type="predicted"/>
<keyword evidence="4" id="KW-1185">Reference proteome</keyword>
<dbReference type="OrthoDB" id="242713at2157"/>
<feature type="compositionally biased region" description="Basic and acidic residues" evidence="2">
    <location>
        <begin position="232"/>
        <end position="245"/>
    </location>
</feature>
<dbReference type="Proteomes" id="UP000253273">
    <property type="component" value="Chromosome"/>
</dbReference>
<organism evidence="3 4">
    <name type="scientific">Haloplanus rubicundus</name>
    <dbReference type="NCBI Taxonomy" id="1547898"/>
    <lineage>
        <taxon>Archaea</taxon>
        <taxon>Methanobacteriati</taxon>
        <taxon>Methanobacteriota</taxon>
        <taxon>Stenosarchaea group</taxon>
        <taxon>Halobacteria</taxon>
        <taxon>Halobacteriales</taxon>
        <taxon>Haloferacaceae</taxon>
        <taxon>Haloplanus</taxon>
    </lineage>
</organism>
<feature type="region of interest" description="Disordered" evidence="2">
    <location>
        <begin position="144"/>
        <end position="261"/>
    </location>
</feature>
<feature type="coiled-coil region" evidence="1">
    <location>
        <begin position="342"/>
        <end position="442"/>
    </location>
</feature>
<evidence type="ECO:0000256" key="2">
    <source>
        <dbReference type="SAM" id="MobiDB-lite"/>
    </source>
</evidence>
<dbReference type="EMBL" id="CP031150">
    <property type="protein sequence ID" value="AXG06835.1"/>
    <property type="molecule type" value="Genomic_DNA"/>
</dbReference>
<reference evidence="3 4" key="1">
    <citation type="submission" date="2018-07" db="EMBL/GenBank/DDBJ databases">
        <title>Genome sequences of Haloplanus sp. CBA1113.</title>
        <authorList>
            <person name="Kim Y.B."/>
            <person name="Roh S.W."/>
        </authorList>
    </citation>
    <scope>NUCLEOTIDE SEQUENCE [LARGE SCALE GENOMIC DNA]</scope>
    <source>
        <strain evidence="3 4">CBA1113</strain>
    </source>
</reference>
<name>A0A345E3R3_9EURY</name>
<feature type="compositionally biased region" description="Acidic residues" evidence="2">
    <location>
        <begin position="193"/>
        <end position="221"/>
    </location>
</feature>
<dbReference type="Gene3D" id="1.10.287.1490">
    <property type="match status" value="1"/>
</dbReference>
<dbReference type="RefSeq" id="WP_114585969.1">
    <property type="nucleotide sequence ID" value="NZ_CP031150.1"/>
</dbReference>
<evidence type="ECO:0000313" key="3">
    <source>
        <dbReference type="EMBL" id="AXG06835.1"/>
    </source>
</evidence>
<dbReference type="SUPFAM" id="SSF57997">
    <property type="entry name" value="Tropomyosin"/>
    <property type="match status" value="1"/>
</dbReference>